<dbReference type="RefSeq" id="WP_100414954.1">
    <property type="nucleotide sequence ID" value="NZ_PGEZ01000001.1"/>
</dbReference>
<gene>
    <name evidence="7" type="ORF">CLV56_2712</name>
</gene>
<accession>A0A2M9BKK4</accession>
<keyword evidence="8" id="KW-1185">Reference proteome</keyword>
<dbReference type="Pfam" id="PF03631">
    <property type="entry name" value="Virul_fac_BrkB"/>
    <property type="match status" value="1"/>
</dbReference>
<keyword evidence="3 6" id="KW-0812">Transmembrane</keyword>
<dbReference type="PANTHER" id="PTHR30213">
    <property type="entry name" value="INNER MEMBRANE PROTEIN YHJD"/>
    <property type="match status" value="1"/>
</dbReference>
<keyword evidence="2" id="KW-1003">Cell membrane</keyword>
<evidence type="ECO:0000256" key="5">
    <source>
        <dbReference type="ARBA" id="ARBA00023136"/>
    </source>
</evidence>
<dbReference type="OrthoDB" id="4127374at2"/>
<dbReference type="PANTHER" id="PTHR30213:SF1">
    <property type="entry name" value="INNER MEMBRANE PROTEIN YHJD"/>
    <property type="match status" value="1"/>
</dbReference>
<protein>
    <submittedName>
        <fullName evidence="7">Membrane protein</fullName>
    </submittedName>
</protein>
<proteinExistence type="predicted"/>
<feature type="transmembrane region" description="Helical" evidence="6">
    <location>
        <begin position="111"/>
        <end position="128"/>
    </location>
</feature>
<evidence type="ECO:0000256" key="6">
    <source>
        <dbReference type="SAM" id="Phobius"/>
    </source>
</evidence>
<evidence type="ECO:0000256" key="2">
    <source>
        <dbReference type="ARBA" id="ARBA00022475"/>
    </source>
</evidence>
<reference evidence="7 8" key="1">
    <citation type="submission" date="2017-11" db="EMBL/GenBank/DDBJ databases">
        <title>Genomic Encyclopedia of Archaeal and Bacterial Type Strains, Phase II (KMG-II): From Individual Species to Whole Genera.</title>
        <authorList>
            <person name="Goeker M."/>
        </authorList>
    </citation>
    <scope>NUCLEOTIDE SEQUENCE [LARGE SCALE GENOMIC DNA]</scope>
    <source>
        <strain evidence="7 8">DSM 27763</strain>
    </source>
</reference>
<feature type="transmembrane region" description="Helical" evidence="6">
    <location>
        <begin position="37"/>
        <end position="63"/>
    </location>
</feature>
<feature type="transmembrane region" description="Helical" evidence="6">
    <location>
        <begin position="329"/>
        <end position="348"/>
    </location>
</feature>
<evidence type="ECO:0000256" key="4">
    <source>
        <dbReference type="ARBA" id="ARBA00022989"/>
    </source>
</evidence>
<evidence type="ECO:0000256" key="3">
    <source>
        <dbReference type="ARBA" id="ARBA00022692"/>
    </source>
</evidence>
<evidence type="ECO:0000256" key="1">
    <source>
        <dbReference type="ARBA" id="ARBA00004651"/>
    </source>
</evidence>
<feature type="transmembrane region" description="Helical" evidence="6">
    <location>
        <begin position="256"/>
        <end position="278"/>
    </location>
</feature>
<dbReference type="AlphaFoldDB" id="A0A2M9BKK4"/>
<feature type="transmembrane region" description="Helical" evidence="6">
    <location>
        <begin position="157"/>
        <end position="177"/>
    </location>
</feature>
<feature type="transmembrane region" description="Helical" evidence="6">
    <location>
        <begin position="197"/>
        <end position="219"/>
    </location>
</feature>
<comment type="caution">
    <text evidence="7">The sequence shown here is derived from an EMBL/GenBank/DDBJ whole genome shotgun (WGS) entry which is preliminary data.</text>
</comment>
<sequence length="356" mass="37856">MGDLIARLKEWFERQRRRWPLLDHVVRMVQYVGAVKGTLLAGAITYFGFLSVFPLLALAFGLIGKVSQWFPDLDDALATAVSEVFPGIITTEDPPPTGQISIEQIAGSSDAVIGIGSVLLLYTGLGWISRMRAVLATMFDVPEQREFGFVPGKLRDLAVLILTGVVLILSVSISGAVTQYVGDLLDLVGVRSGVAELGIGVLSVLLGVASGALLFFTMYKLLSGTDVPNRSLWQGALLAAVGFEILKQLASFVLGNVAGGALATFTVAVTMLVWIYYFSQLIVYGAGWAVTSRAARHRAVVPRVETVPSPGTAAITPVGRAPERQDAGAVGRAAFVGAGIVAAAWAWVRWDKKRGA</sequence>
<organism evidence="7 8">
    <name type="scientific">Mumia flava</name>
    <dbReference type="NCBI Taxonomy" id="1348852"/>
    <lineage>
        <taxon>Bacteria</taxon>
        <taxon>Bacillati</taxon>
        <taxon>Actinomycetota</taxon>
        <taxon>Actinomycetes</taxon>
        <taxon>Propionibacteriales</taxon>
        <taxon>Nocardioidaceae</taxon>
        <taxon>Mumia</taxon>
    </lineage>
</organism>
<dbReference type="EMBL" id="PGEZ01000001">
    <property type="protein sequence ID" value="PJJ58461.1"/>
    <property type="molecule type" value="Genomic_DNA"/>
</dbReference>
<dbReference type="GO" id="GO:0005886">
    <property type="term" value="C:plasma membrane"/>
    <property type="evidence" value="ECO:0007669"/>
    <property type="project" value="UniProtKB-SubCell"/>
</dbReference>
<name>A0A2M9BKK4_9ACTN</name>
<dbReference type="InterPro" id="IPR017039">
    <property type="entry name" value="Virul_fac_BrkB"/>
</dbReference>
<evidence type="ECO:0000313" key="8">
    <source>
        <dbReference type="Proteomes" id="UP000230842"/>
    </source>
</evidence>
<dbReference type="Proteomes" id="UP000230842">
    <property type="component" value="Unassembled WGS sequence"/>
</dbReference>
<evidence type="ECO:0000313" key="7">
    <source>
        <dbReference type="EMBL" id="PJJ58461.1"/>
    </source>
</evidence>
<comment type="subcellular location">
    <subcellularLocation>
        <location evidence="1">Cell membrane</location>
        <topology evidence="1">Multi-pass membrane protein</topology>
    </subcellularLocation>
</comment>
<keyword evidence="4 6" id="KW-1133">Transmembrane helix</keyword>
<keyword evidence="5 6" id="KW-0472">Membrane</keyword>